<comment type="caution">
    <text evidence="6">The sequence shown here is derived from an EMBL/GenBank/DDBJ whole genome shotgun (WGS) entry which is preliminary data.</text>
</comment>
<evidence type="ECO:0000313" key="7">
    <source>
        <dbReference type="Proteomes" id="UP000606974"/>
    </source>
</evidence>
<gene>
    <name evidence="6" type="ORF">GJ744_000980</name>
</gene>
<dbReference type="InterPro" id="IPR015422">
    <property type="entry name" value="PyrdxlP-dep_Trfase_small"/>
</dbReference>
<dbReference type="SUPFAM" id="SSF53383">
    <property type="entry name" value="PLP-dependent transferases"/>
    <property type="match status" value="1"/>
</dbReference>
<dbReference type="GO" id="GO:0030170">
    <property type="term" value="F:pyridoxal phosphate binding"/>
    <property type="evidence" value="ECO:0007669"/>
    <property type="project" value="InterPro"/>
</dbReference>
<organism evidence="6 7">
    <name type="scientific">Endocarpon pusillum</name>
    <dbReference type="NCBI Taxonomy" id="364733"/>
    <lineage>
        <taxon>Eukaryota</taxon>
        <taxon>Fungi</taxon>
        <taxon>Dikarya</taxon>
        <taxon>Ascomycota</taxon>
        <taxon>Pezizomycotina</taxon>
        <taxon>Eurotiomycetes</taxon>
        <taxon>Chaetothyriomycetidae</taxon>
        <taxon>Verrucariales</taxon>
        <taxon>Verrucariaceae</taxon>
        <taxon>Endocarpon</taxon>
    </lineage>
</organism>
<name>A0A8H7DZT7_9EURO</name>
<dbReference type="Gene3D" id="3.40.640.10">
    <property type="entry name" value="Type I PLP-dependent aspartate aminotransferase-like (Major domain)"/>
    <property type="match status" value="1"/>
</dbReference>
<dbReference type="OrthoDB" id="10047078at2759"/>
<dbReference type="Proteomes" id="UP000606974">
    <property type="component" value="Unassembled WGS sequence"/>
</dbReference>
<dbReference type="InterPro" id="IPR000277">
    <property type="entry name" value="Cys/Met-Metab_PyrdxlP-dep_enz"/>
</dbReference>
<dbReference type="EMBL" id="JAACFV010000111">
    <property type="protein sequence ID" value="KAF7505359.1"/>
    <property type="molecule type" value="Genomic_DNA"/>
</dbReference>
<evidence type="ECO:0000256" key="2">
    <source>
        <dbReference type="ARBA" id="ARBA00022898"/>
    </source>
</evidence>
<dbReference type="InterPro" id="IPR015424">
    <property type="entry name" value="PyrdxlP-dep_Trfase"/>
</dbReference>
<comment type="cofactor">
    <cofactor evidence="1 5">
        <name>pyridoxal 5'-phosphate</name>
        <dbReference type="ChEBI" id="CHEBI:597326"/>
    </cofactor>
</comment>
<evidence type="ECO:0000256" key="4">
    <source>
        <dbReference type="ARBA" id="ARBA00061376"/>
    </source>
</evidence>
<dbReference type="InterPro" id="IPR015421">
    <property type="entry name" value="PyrdxlP-dep_Trfase_major"/>
</dbReference>
<keyword evidence="2 5" id="KW-0663">Pyridoxal phosphate</keyword>
<dbReference type="InterPro" id="IPR051750">
    <property type="entry name" value="Trans-sulfuration_enzymes"/>
</dbReference>
<dbReference type="GO" id="GO:0003962">
    <property type="term" value="F:cystathionine gamma-synthase activity"/>
    <property type="evidence" value="ECO:0007669"/>
    <property type="project" value="TreeGrafter"/>
</dbReference>
<dbReference type="FunFam" id="3.90.1150.10:FF:000063">
    <property type="entry name" value="Probable cystathionine gamma-synthase"/>
    <property type="match status" value="1"/>
</dbReference>
<dbReference type="AlphaFoldDB" id="A0A8H7DZT7"/>
<evidence type="ECO:0000256" key="1">
    <source>
        <dbReference type="ARBA" id="ARBA00001933"/>
    </source>
</evidence>
<dbReference type="GO" id="GO:0019346">
    <property type="term" value="P:transsulfuration"/>
    <property type="evidence" value="ECO:0007669"/>
    <property type="project" value="InterPro"/>
</dbReference>
<dbReference type="Pfam" id="PF01053">
    <property type="entry name" value="Cys_Met_Meta_PP"/>
    <property type="match status" value="1"/>
</dbReference>
<reference evidence="6" key="1">
    <citation type="submission" date="2020-02" db="EMBL/GenBank/DDBJ databases">
        <authorList>
            <person name="Palmer J.M."/>
        </authorList>
    </citation>
    <scope>NUCLEOTIDE SEQUENCE</scope>
    <source>
        <strain evidence="6">EPUS1.4</strain>
        <tissue evidence="6">Thallus</tissue>
    </source>
</reference>
<accession>A0A8H7DZT7</accession>
<dbReference type="Gene3D" id="3.90.1150.10">
    <property type="entry name" value="Aspartate Aminotransferase, domain 1"/>
    <property type="match status" value="1"/>
</dbReference>
<proteinExistence type="inferred from homology"/>
<evidence type="ECO:0008006" key="8">
    <source>
        <dbReference type="Google" id="ProtNLM"/>
    </source>
</evidence>
<evidence type="ECO:0000313" key="6">
    <source>
        <dbReference type="EMBL" id="KAF7505359.1"/>
    </source>
</evidence>
<comment type="similarity">
    <text evidence="4">Belongs to the trans-sulfuration enzymes family. MET7 subfamily.</text>
</comment>
<protein>
    <recommendedName>
        <fullName evidence="8">Cystathionine gamma-synthase</fullName>
    </recommendedName>
</protein>
<keyword evidence="7" id="KW-1185">Reference proteome</keyword>
<evidence type="ECO:0000256" key="5">
    <source>
        <dbReference type="RuleBase" id="RU362118"/>
    </source>
</evidence>
<sequence length="557" mass="61911">MKGVLGDPLPPGDEHGVSVLLPTWEDTLGWASRNPGLLARLKAGYPRFFIPHVVNELATQLLERIPAVVFDEQKATSECSTSCARPARLAILLPFYRFAEQCWRFLLRAEMAEPAQVQIFSVDMNGSFKYGEATRPDGDYQSPDLYAVAYPGHLFPQAKSFWQHTGRGISSRYATYWLENAQFLQNNRLKSFSTHCGLPTKEADSAKVILRKRIATLSSTDTVHVRPENVYLYPTGMSSVCNIADKLQKLNTGRSGGCRVAVFGFLYVDTFKVLSRIYGFEYSLYGRSSPSEIETLESELAIGCRIDALFTEFPGNPLLRSPDLKRLHELSERYDFILAVDDTVGTFVNVALFPFCDILCTSLTKMFSGACNVMGGSLVLNPTSPRYERMQNALSAEYVDTYFPLDVLVMEANSRDFALRVYKASNNAETLAKMLRKHATVSEVFYPKGDSSQHIYDSFMRPGGKYGFLLSATFVSPECAIAFHDALDVAKGPSLGTNFTLACAYTLLAHCSELGWAAKFGVVEHLVRISVGVESEEWLMETVRNALNAAERQLGSA</sequence>
<comment type="pathway">
    <text evidence="3">Amino-acid biosynthesis; L-methionine biosynthesis via de novo pathway.</text>
</comment>
<dbReference type="PANTHER" id="PTHR42699:SF1">
    <property type="entry name" value="CYSTATHIONINE GAMMA-SYNTHASE-RELATED"/>
    <property type="match status" value="1"/>
</dbReference>
<evidence type="ECO:0000256" key="3">
    <source>
        <dbReference type="ARBA" id="ARBA00034478"/>
    </source>
</evidence>
<dbReference type="PANTHER" id="PTHR42699">
    <property type="match status" value="1"/>
</dbReference>